<dbReference type="GO" id="GO:0005576">
    <property type="term" value="C:extracellular region"/>
    <property type="evidence" value="ECO:0007669"/>
    <property type="project" value="InterPro"/>
</dbReference>
<protein>
    <submittedName>
        <fullName evidence="3">Esterase</fullName>
    </submittedName>
</protein>
<dbReference type="InterPro" id="IPR010126">
    <property type="entry name" value="Esterase_phb"/>
</dbReference>
<dbReference type="SUPFAM" id="SSF53474">
    <property type="entry name" value="alpha/beta-Hydrolases"/>
    <property type="match status" value="1"/>
</dbReference>
<dbReference type="Pfam" id="PF10503">
    <property type="entry name" value="Esterase_PHB"/>
    <property type="match status" value="1"/>
</dbReference>
<evidence type="ECO:0000313" key="4">
    <source>
        <dbReference type="Proteomes" id="UP000035955"/>
    </source>
</evidence>
<dbReference type="Gene3D" id="3.40.50.1820">
    <property type="entry name" value="alpha/beta hydrolase"/>
    <property type="match status" value="1"/>
</dbReference>
<dbReference type="GO" id="GO:0016787">
    <property type="term" value="F:hydrolase activity"/>
    <property type="evidence" value="ECO:0007669"/>
    <property type="project" value="UniProtKB-KW"/>
</dbReference>
<keyword evidence="1" id="KW-0732">Signal</keyword>
<accession>A0A0J6T6Q6</accession>
<evidence type="ECO:0000313" key="3">
    <source>
        <dbReference type="EMBL" id="KMO43090.1"/>
    </source>
</evidence>
<dbReference type="AlphaFoldDB" id="A0A0J6T6Q6"/>
<proteinExistence type="predicted"/>
<dbReference type="PANTHER" id="PTHR43037:SF1">
    <property type="entry name" value="BLL1128 PROTEIN"/>
    <property type="match status" value="1"/>
</dbReference>
<evidence type="ECO:0000256" key="2">
    <source>
        <dbReference type="ARBA" id="ARBA00022801"/>
    </source>
</evidence>
<dbReference type="PANTHER" id="PTHR43037">
    <property type="entry name" value="UNNAMED PRODUCT-RELATED"/>
    <property type="match status" value="1"/>
</dbReference>
<name>A0A0J6T6Q6_9HYPH</name>
<dbReference type="InterPro" id="IPR050955">
    <property type="entry name" value="Plant_Biomass_Hydrol_Est"/>
</dbReference>
<comment type="caution">
    <text evidence="3">The sequence shown here is derived from an EMBL/GenBank/DDBJ whole genome shotgun (WGS) entry which is preliminary data.</text>
</comment>
<dbReference type="NCBIfam" id="TIGR01840">
    <property type="entry name" value="esterase_phb"/>
    <property type="match status" value="1"/>
</dbReference>
<evidence type="ECO:0000256" key="1">
    <source>
        <dbReference type="ARBA" id="ARBA00022729"/>
    </source>
</evidence>
<gene>
    <name evidence="3" type="ORF">VQ02_01025</name>
</gene>
<dbReference type="PATRIC" id="fig|298794.3.peg.7210"/>
<keyword evidence="4" id="KW-1185">Reference proteome</keyword>
<sequence length="291" mass="30068">MRGTGSAGTPVSGRFLDLTFGNAGGQRAYRLYVPGGYRGRPVPLVVMLHGCTQSPEDFAAGTGMNDVAEAETFLVAYPAQTAAANQARCWNWFSPADQGRDRGETGLIAGITRAVMAAYAVDPRRVYVAGLSAGGAAAANVAAAYPDLYAAVGVHSGLCAGAARDLPGALAAMRDGAAGAAAPLPTIVFHGDRDTTVNPRNGDALVAATGGRLIRREECAVPGGRAFERSLYADASGRPAIEHWLVRGSGHAWSGGSPAGSYTDPAGPDAGREMWRFFKEHPRRITGPLGA</sequence>
<dbReference type="InterPro" id="IPR029058">
    <property type="entry name" value="AB_hydrolase_fold"/>
</dbReference>
<dbReference type="Proteomes" id="UP000035955">
    <property type="component" value="Unassembled WGS sequence"/>
</dbReference>
<dbReference type="EMBL" id="LABY01000008">
    <property type="protein sequence ID" value="KMO43090.1"/>
    <property type="molecule type" value="Genomic_DNA"/>
</dbReference>
<keyword evidence="2" id="KW-0378">Hydrolase</keyword>
<reference evidence="3 4" key="1">
    <citation type="submission" date="2015-03" db="EMBL/GenBank/DDBJ databases">
        <title>Genome sequencing of Methylobacterium variabile DSM 16961.</title>
        <authorList>
            <person name="Chaudhry V."/>
            <person name="Patil P.B."/>
        </authorList>
    </citation>
    <scope>NUCLEOTIDE SEQUENCE [LARGE SCALE GENOMIC DNA]</scope>
    <source>
        <strain evidence="3 4">DSM 16961</strain>
    </source>
</reference>
<organism evidence="3 4">
    <name type="scientific">Methylobacterium variabile</name>
    <dbReference type="NCBI Taxonomy" id="298794"/>
    <lineage>
        <taxon>Bacteria</taxon>
        <taxon>Pseudomonadati</taxon>
        <taxon>Pseudomonadota</taxon>
        <taxon>Alphaproteobacteria</taxon>
        <taxon>Hyphomicrobiales</taxon>
        <taxon>Methylobacteriaceae</taxon>
        <taxon>Methylobacterium</taxon>
    </lineage>
</organism>